<dbReference type="PANTHER" id="PTHR46558">
    <property type="entry name" value="TRACRIPTIONAL REGULATORY PROTEIN-RELATED-RELATED"/>
    <property type="match status" value="1"/>
</dbReference>
<dbReference type="PROSITE" id="PS50943">
    <property type="entry name" value="HTH_CROC1"/>
    <property type="match status" value="1"/>
</dbReference>
<name>A0A1A9GMB7_9ACTN</name>
<evidence type="ECO:0000259" key="2">
    <source>
        <dbReference type="PROSITE" id="PS50943"/>
    </source>
</evidence>
<dbReference type="Proteomes" id="UP000077868">
    <property type="component" value="Chromosome"/>
</dbReference>
<dbReference type="GO" id="GO:0003677">
    <property type="term" value="F:DNA binding"/>
    <property type="evidence" value="ECO:0007669"/>
    <property type="project" value="UniProtKB-KW"/>
</dbReference>
<evidence type="ECO:0000313" key="4">
    <source>
        <dbReference type="Proteomes" id="UP000077868"/>
    </source>
</evidence>
<keyword evidence="4" id="KW-1185">Reference proteome</keyword>
<dbReference type="CDD" id="cd00093">
    <property type="entry name" value="HTH_XRE"/>
    <property type="match status" value="1"/>
</dbReference>
<dbReference type="RefSeq" id="WP_068109290.1">
    <property type="nucleotide sequence ID" value="NZ_CP015079.1"/>
</dbReference>
<dbReference type="PATRIC" id="fig|1300347.3.peg.2164"/>
<evidence type="ECO:0000256" key="1">
    <source>
        <dbReference type="ARBA" id="ARBA00023125"/>
    </source>
</evidence>
<dbReference type="KEGG" id="ndk:I601_2170"/>
<dbReference type="SMART" id="SM00530">
    <property type="entry name" value="HTH_XRE"/>
    <property type="match status" value="1"/>
</dbReference>
<feature type="domain" description="HTH cro/C1-type" evidence="2">
    <location>
        <begin position="5"/>
        <end position="59"/>
    </location>
</feature>
<dbReference type="InterPro" id="IPR001387">
    <property type="entry name" value="Cro/C1-type_HTH"/>
</dbReference>
<dbReference type="PANTHER" id="PTHR46558:SF4">
    <property type="entry name" value="DNA-BIDING PHAGE PROTEIN"/>
    <property type="match status" value="1"/>
</dbReference>
<dbReference type="InterPro" id="IPR010982">
    <property type="entry name" value="Lambda_DNA-bd_dom_sf"/>
</dbReference>
<organism evidence="3 4">
    <name type="scientific">Nocardioides dokdonensis FR1436</name>
    <dbReference type="NCBI Taxonomy" id="1300347"/>
    <lineage>
        <taxon>Bacteria</taxon>
        <taxon>Bacillati</taxon>
        <taxon>Actinomycetota</taxon>
        <taxon>Actinomycetes</taxon>
        <taxon>Propionibacteriales</taxon>
        <taxon>Nocardioidaceae</taxon>
        <taxon>Nocardioides</taxon>
    </lineage>
</organism>
<reference evidence="3 4" key="1">
    <citation type="submission" date="2016-03" db="EMBL/GenBank/DDBJ databases">
        <title>Complete genome sequence of a soil Actinobacterium, Nocardioides dokdonensis FR1436.</title>
        <authorList>
            <person name="Kwon S.-K."/>
            <person name="Kim K."/>
            <person name="Kim J.F."/>
        </authorList>
    </citation>
    <scope>NUCLEOTIDE SEQUENCE [LARGE SCALE GENOMIC DNA]</scope>
    <source>
        <strain evidence="3 4">FR1436</strain>
    </source>
</reference>
<dbReference type="Gene3D" id="1.10.260.40">
    <property type="entry name" value="lambda repressor-like DNA-binding domains"/>
    <property type="match status" value="1"/>
</dbReference>
<accession>A0A1A9GMB7</accession>
<dbReference type="STRING" id="1300347.I601_2170"/>
<dbReference type="Pfam" id="PF01381">
    <property type="entry name" value="HTH_3"/>
    <property type="match status" value="1"/>
</dbReference>
<dbReference type="SUPFAM" id="SSF47413">
    <property type="entry name" value="lambda repressor-like DNA-binding domains"/>
    <property type="match status" value="1"/>
</dbReference>
<gene>
    <name evidence="3" type="ORF">I601_2170</name>
</gene>
<evidence type="ECO:0000313" key="3">
    <source>
        <dbReference type="EMBL" id="ANH38595.1"/>
    </source>
</evidence>
<dbReference type="EMBL" id="CP015079">
    <property type="protein sequence ID" value="ANH38595.1"/>
    <property type="molecule type" value="Genomic_DNA"/>
</dbReference>
<proteinExistence type="predicted"/>
<keyword evidence="1" id="KW-0238">DNA-binding</keyword>
<protein>
    <recommendedName>
        <fullName evidence="2">HTH cro/C1-type domain-containing protein</fullName>
    </recommendedName>
</protein>
<dbReference type="AlphaFoldDB" id="A0A1A9GMB7"/>
<sequence length="68" mass="7742">MHNHLRTARERAGLSQSECASALGVSRQTVISIEKGHFDPRLSLAFRISRLFEIPLDEMFEPDEHPLP</sequence>
<dbReference type="OrthoDB" id="7428772at2"/>